<evidence type="ECO:0000256" key="1">
    <source>
        <dbReference type="PIRSR" id="PIRSR600760-2"/>
    </source>
</evidence>
<feature type="binding site" evidence="1">
    <location>
        <position position="98"/>
    </location>
    <ligand>
        <name>Mg(2+)</name>
        <dbReference type="ChEBI" id="CHEBI:18420"/>
        <label>1</label>
        <note>catalytic</note>
    </ligand>
</feature>
<accession>A0A136KHP5</accession>
<dbReference type="PRINTS" id="PR00377">
    <property type="entry name" value="IMPHPHTASES"/>
</dbReference>
<dbReference type="EMBL" id="JYPD01000021">
    <property type="protein sequence ID" value="KXK08940.1"/>
    <property type="molecule type" value="Genomic_DNA"/>
</dbReference>
<dbReference type="Gene3D" id="3.30.540.10">
    <property type="entry name" value="Fructose-1,6-Bisphosphatase, subunit A, domain 1"/>
    <property type="match status" value="1"/>
</dbReference>
<dbReference type="Pfam" id="PF00459">
    <property type="entry name" value="Inositol_P"/>
    <property type="match status" value="1"/>
</dbReference>
<dbReference type="GO" id="GO:0008934">
    <property type="term" value="F:inositol monophosphate 1-phosphatase activity"/>
    <property type="evidence" value="ECO:0007669"/>
    <property type="project" value="TreeGrafter"/>
</dbReference>
<proteinExistence type="predicted"/>
<dbReference type="InterPro" id="IPR000760">
    <property type="entry name" value="Inositol_monophosphatase-like"/>
</dbReference>
<comment type="cofactor">
    <cofactor evidence="1">
        <name>Mg(2+)</name>
        <dbReference type="ChEBI" id="CHEBI:18420"/>
    </cofactor>
</comment>
<reference evidence="2 3" key="1">
    <citation type="submission" date="2015-02" db="EMBL/GenBank/DDBJ databases">
        <title>Improved understanding of the partial-nitritation anammox process through 23 genomes representing the majority of the microbial community.</title>
        <authorList>
            <person name="Speth D.R."/>
            <person name="In T Zandt M."/>
            <person name="Guerrero Cruz S."/>
            <person name="Jetten M.S."/>
            <person name="Dutilh B.E."/>
        </authorList>
    </citation>
    <scope>NUCLEOTIDE SEQUENCE [LARGE SCALE GENOMIC DNA]</scope>
    <source>
        <strain evidence="2">OLB21</strain>
    </source>
</reference>
<evidence type="ECO:0000313" key="3">
    <source>
        <dbReference type="Proteomes" id="UP000070449"/>
    </source>
</evidence>
<feature type="binding site" evidence="1">
    <location>
        <position position="75"/>
    </location>
    <ligand>
        <name>Mg(2+)</name>
        <dbReference type="ChEBI" id="CHEBI:18420"/>
        <label>1</label>
        <note>catalytic</note>
    </ligand>
</feature>
<comment type="caution">
    <text evidence="2">The sequence shown here is derived from an EMBL/GenBank/DDBJ whole genome shotgun (WGS) entry which is preliminary data.</text>
</comment>
<name>A0A136KHP5_9BACT</name>
<feature type="binding site" evidence="1">
    <location>
        <position position="101"/>
    </location>
    <ligand>
        <name>Mg(2+)</name>
        <dbReference type="ChEBI" id="CHEBI:18420"/>
        <label>1</label>
        <note>catalytic</note>
    </ligand>
</feature>
<dbReference type="Proteomes" id="UP000070449">
    <property type="component" value="Unassembled WGS sequence"/>
</dbReference>
<dbReference type="STRING" id="1617427.UZ20_WS6002000652"/>
<organism evidence="2 3">
    <name type="scientific">candidate division WS6 bacterium OLB21</name>
    <dbReference type="NCBI Taxonomy" id="1617427"/>
    <lineage>
        <taxon>Bacteria</taxon>
        <taxon>Candidatus Dojkabacteria</taxon>
    </lineage>
</organism>
<keyword evidence="2" id="KW-0378">Hydrolase</keyword>
<dbReference type="Gene3D" id="3.40.190.80">
    <property type="match status" value="1"/>
</dbReference>
<feature type="binding site" evidence="1">
    <location>
        <position position="234"/>
    </location>
    <ligand>
        <name>Mg(2+)</name>
        <dbReference type="ChEBI" id="CHEBI:18420"/>
        <label>1</label>
        <note>catalytic</note>
    </ligand>
</feature>
<dbReference type="SUPFAM" id="SSF56655">
    <property type="entry name" value="Carbohydrate phosphatase"/>
    <property type="match status" value="1"/>
</dbReference>
<gene>
    <name evidence="2" type="primary">suhB_2</name>
    <name evidence="2" type="ORF">UZ20_WS6002000652</name>
</gene>
<feature type="binding site" evidence="1">
    <location>
        <position position="100"/>
    </location>
    <ligand>
        <name>Mg(2+)</name>
        <dbReference type="ChEBI" id="CHEBI:18420"/>
        <label>1</label>
        <note>catalytic</note>
    </ligand>
</feature>
<dbReference type="AlphaFoldDB" id="A0A136KHP5"/>
<dbReference type="EC" id="3.1.3.25" evidence="2"/>
<dbReference type="PANTHER" id="PTHR20854">
    <property type="entry name" value="INOSITOL MONOPHOSPHATASE"/>
    <property type="match status" value="1"/>
</dbReference>
<dbReference type="GO" id="GO:0006020">
    <property type="term" value="P:inositol metabolic process"/>
    <property type="evidence" value="ECO:0007669"/>
    <property type="project" value="TreeGrafter"/>
</dbReference>
<sequence>METPEIKVAKFPTLKPIANAIISAKYYAGLSSGQAGIYRKEDGSLVTDTDSRVQDYLASVLAGVYEGQGLSFVMEEKDTENAAAYPFVERAEVTVYLDPLDGTSSYVKGTGNWAISVGIRSDHSALGIIQPAKGFMLIGHQGEDGNNIYTWRNGRIVEIGPTTLHTDQWRVAAHYNHQSIETLRRIYSILKGSPVVDPRSFGDAPQPGSLAADITGLVTGKYNLVVNGGCYPWDIAAAQTIIASGGHKIMDWEGNEINLAGLNDPRQMLRIVAGSPENITRFYDQVYG</sequence>
<dbReference type="PANTHER" id="PTHR20854:SF4">
    <property type="entry name" value="INOSITOL-1-MONOPHOSPHATASE-RELATED"/>
    <property type="match status" value="1"/>
</dbReference>
<keyword evidence="1" id="KW-0460">Magnesium</keyword>
<keyword evidence="1" id="KW-0479">Metal-binding</keyword>
<protein>
    <submittedName>
        <fullName evidence="2">Inositol-1-monophosphatase</fullName>
        <ecNumber evidence="2">3.1.3.25</ecNumber>
    </submittedName>
</protein>
<dbReference type="GO" id="GO:0007165">
    <property type="term" value="P:signal transduction"/>
    <property type="evidence" value="ECO:0007669"/>
    <property type="project" value="TreeGrafter"/>
</dbReference>
<evidence type="ECO:0000313" key="2">
    <source>
        <dbReference type="EMBL" id="KXK08940.1"/>
    </source>
</evidence>
<dbReference type="GO" id="GO:0046872">
    <property type="term" value="F:metal ion binding"/>
    <property type="evidence" value="ECO:0007669"/>
    <property type="project" value="UniProtKB-KW"/>
</dbReference>